<keyword evidence="3" id="KW-1185">Reference proteome</keyword>
<dbReference type="GO" id="GO:0004523">
    <property type="term" value="F:RNA-DNA hybrid ribonuclease activity"/>
    <property type="evidence" value="ECO:0007669"/>
    <property type="project" value="InterPro"/>
</dbReference>
<dbReference type="PANTHER" id="PTHR48475:SF1">
    <property type="entry name" value="RNASE H TYPE-1 DOMAIN-CONTAINING PROTEIN"/>
    <property type="match status" value="1"/>
</dbReference>
<evidence type="ECO:0000313" key="3">
    <source>
        <dbReference type="Proteomes" id="UP000729402"/>
    </source>
</evidence>
<proteinExistence type="predicted"/>
<dbReference type="PROSITE" id="PS50879">
    <property type="entry name" value="RNASE_H_1"/>
    <property type="match status" value="1"/>
</dbReference>
<accession>A0A8J6C208</accession>
<reference evidence="2" key="2">
    <citation type="submission" date="2021-02" db="EMBL/GenBank/DDBJ databases">
        <authorList>
            <person name="Kimball J.A."/>
            <person name="Haas M.W."/>
            <person name="Macchietto M."/>
            <person name="Kono T."/>
            <person name="Duquette J."/>
            <person name="Shao M."/>
        </authorList>
    </citation>
    <scope>NUCLEOTIDE SEQUENCE</scope>
    <source>
        <tissue evidence="2">Fresh leaf tissue</tissue>
    </source>
</reference>
<feature type="domain" description="RNase H type-1" evidence="1">
    <location>
        <begin position="80"/>
        <end position="135"/>
    </location>
</feature>
<name>A0A8J6C208_ZIZPA</name>
<evidence type="ECO:0000259" key="1">
    <source>
        <dbReference type="PROSITE" id="PS50879"/>
    </source>
</evidence>
<dbReference type="Proteomes" id="UP000729402">
    <property type="component" value="Unassembled WGS sequence"/>
</dbReference>
<gene>
    <name evidence="2" type="ORF">GUJ93_ZPchr0013g34147</name>
</gene>
<dbReference type="AlphaFoldDB" id="A0A8J6C208"/>
<sequence>MVSRKLRHYFLAHNVIVPTSYPLGDMLRSKDSTGRIGKWAVELAPFGISFVARTAIKSQVLADFVAERTPPAAWAPEKPSEGILTIYSDGAFQASGAGVGAVIILPSGQKALYSARLNFKSTNNTAEYEGILLGL</sequence>
<dbReference type="PANTHER" id="PTHR48475">
    <property type="entry name" value="RIBONUCLEASE H"/>
    <property type="match status" value="1"/>
</dbReference>
<organism evidence="2 3">
    <name type="scientific">Zizania palustris</name>
    <name type="common">Northern wild rice</name>
    <dbReference type="NCBI Taxonomy" id="103762"/>
    <lineage>
        <taxon>Eukaryota</taxon>
        <taxon>Viridiplantae</taxon>
        <taxon>Streptophyta</taxon>
        <taxon>Embryophyta</taxon>
        <taxon>Tracheophyta</taxon>
        <taxon>Spermatophyta</taxon>
        <taxon>Magnoliopsida</taxon>
        <taxon>Liliopsida</taxon>
        <taxon>Poales</taxon>
        <taxon>Poaceae</taxon>
        <taxon>BOP clade</taxon>
        <taxon>Oryzoideae</taxon>
        <taxon>Oryzeae</taxon>
        <taxon>Zizaniinae</taxon>
        <taxon>Zizania</taxon>
    </lineage>
</organism>
<dbReference type="EMBL" id="JAAALK010000079">
    <property type="protein sequence ID" value="KAG8099430.1"/>
    <property type="molecule type" value="Genomic_DNA"/>
</dbReference>
<evidence type="ECO:0000313" key="2">
    <source>
        <dbReference type="EMBL" id="KAG8099430.1"/>
    </source>
</evidence>
<dbReference type="InterPro" id="IPR002156">
    <property type="entry name" value="RNaseH_domain"/>
</dbReference>
<protein>
    <recommendedName>
        <fullName evidence="1">RNase H type-1 domain-containing protein</fullName>
    </recommendedName>
</protein>
<comment type="caution">
    <text evidence="2">The sequence shown here is derived from an EMBL/GenBank/DDBJ whole genome shotgun (WGS) entry which is preliminary data.</text>
</comment>
<dbReference type="GO" id="GO:0003676">
    <property type="term" value="F:nucleic acid binding"/>
    <property type="evidence" value="ECO:0007669"/>
    <property type="project" value="InterPro"/>
</dbReference>
<dbReference type="OrthoDB" id="693815at2759"/>
<reference evidence="2" key="1">
    <citation type="journal article" date="2021" name="bioRxiv">
        <title>Whole Genome Assembly and Annotation of Northern Wild Rice, Zizania palustris L., Supports a Whole Genome Duplication in the Zizania Genus.</title>
        <authorList>
            <person name="Haas M."/>
            <person name="Kono T."/>
            <person name="Macchietto M."/>
            <person name="Millas R."/>
            <person name="McGilp L."/>
            <person name="Shao M."/>
            <person name="Duquette J."/>
            <person name="Hirsch C.N."/>
            <person name="Kimball J."/>
        </authorList>
    </citation>
    <scope>NUCLEOTIDE SEQUENCE</scope>
    <source>
        <tissue evidence="2">Fresh leaf tissue</tissue>
    </source>
</reference>